<dbReference type="OrthoDB" id="1435796at2"/>
<dbReference type="AlphaFoldDB" id="H2BV72"/>
<dbReference type="Gene3D" id="3.40.50.150">
    <property type="entry name" value="Vaccinia Virus protein VP39"/>
    <property type="match status" value="1"/>
</dbReference>
<dbReference type="EMBL" id="JH594606">
    <property type="protein sequence ID" value="EHQ01737.1"/>
    <property type="molecule type" value="Genomic_DNA"/>
</dbReference>
<name>H2BV72_GILLR</name>
<evidence type="ECO:0008006" key="3">
    <source>
        <dbReference type="Google" id="ProtNLM"/>
    </source>
</evidence>
<keyword evidence="2" id="KW-1185">Reference proteome</keyword>
<dbReference type="SUPFAM" id="SSF53335">
    <property type="entry name" value="S-adenosyl-L-methionine-dependent methyltransferases"/>
    <property type="match status" value="1"/>
</dbReference>
<sequence>MKKNEQLSNLYRFFCEAEGSQHIASEYAFDKINGLVKKFQVKGILEVGLGIGSISGILLALNRNKPDLDYVGTEENDFCLNALAGNLKEDYSRLRIYSDLIEIPANKEFDLIIIDGKDQNLQAVKALISKNGILVIEGDRMQQQNSLQQLFPDHKYTHSISLKKNKEYSPFPAENWQGGIKIIFVNPTMKQLFWWFKEKYFTKIKYQYPGRYMGGDVTK</sequence>
<evidence type="ECO:0000313" key="1">
    <source>
        <dbReference type="EMBL" id="EHQ01737.1"/>
    </source>
</evidence>
<dbReference type="STRING" id="865937.Gilli_1061"/>
<gene>
    <name evidence="1" type="ORF">Gilli_1061</name>
</gene>
<organism evidence="1 2">
    <name type="scientific">Gillisia limnaea (strain DSM 15749 / LMG 21470 / R-8282)</name>
    <dbReference type="NCBI Taxonomy" id="865937"/>
    <lineage>
        <taxon>Bacteria</taxon>
        <taxon>Pseudomonadati</taxon>
        <taxon>Bacteroidota</taxon>
        <taxon>Flavobacteriia</taxon>
        <taxon>Flavobacteriales</taxon>
        <taxon>Flavobacteriaceae</taxon>
        <taxon>Gillisia</taxon>
    </lineage>
</organism>
<dbReference type="HOGENOM" id="CLU_1259938_0_0_10"/>
<dbReference type="RefSeq" id="WP_006988059.1">
    <property type="nucleotide sequence ID" value="NZ_JH594606.1"/>
</dbReference>
<proteinExistence type="predicted"/>
<dbReference type="InterPro" id="IPR029063">
    <property type="entry name" value="SAM-dependent_MTases_sf"/>
</dbReference>
<dbReference type="Proteomes" id="UP000003844">
    <property type="component" value="Unassembled WGS sequence"/>
</dbReference>
<accession>H2BV72</accession>
<protein>
    <recommendedName>
        <fullName evidence="3">Methyltransferase small domain-containing protein</fullName>
    </recommendedName>
</protein>
<reference evidence="2" key="1">
    <citation type="journal article" date="2012" name="Stand. Genomic Sci.">
        <title>Genome sequence of the Antarctic rhodopsins-containing flavobacterium Gillisia limnaea type strain (R-8282(T)).</title>
        <authorList>
            <person name="Riedel T."/>
            <person name="Held B."/>
            <person name="Nolan M."/>
            <person name="Lucas S."/>
            <person name="Lapidus A."/>
            <person name="Tice H."/>
            <person name="Del Rio T.G."/>
            <person name="Cheng J.F."/>
            <person name="Han C."/>
            <person name="Tapia R."/>
            <person name="Goodwin L.A."/>
            <person name="Pitluck S."/>
            <person name="Liolios K."/>
            <person name="Mavromatis K."/>
            <person name="Pagani I."/>
            <person name="Ivanova N."/>
            <person name="Mikhailova N."/>
            <person name="Pati A."/>
            <person name="Chen A."/>
            <person name="Palaniappan K."/>
            <person name="Land M."/>
            <person name="Rohde M."/>
            <person name="Tindall B.J."/>
            <person name="Detter J.C."/>
            <person name="Goker M."/>
            <person name="Bristow J."/>
            <person name="Eisen J.A."/>
            <person name="Markowitz V."/>
            <person name="Hugenholtz P."/>
            <person name="Kyrpides N.C."/>
            <person name="Klenk H.P."/>
            <person name="Woyke T."/>
        </authorList>
    </citation>
    <scope>NUCLEOTIDE SEQUENCE [LARGE SCALE GENOMIC DNA]</scope>
    <source>
        <strain evidence="2">DSM 15749 / LMG 21470 / R-8282</strain>
    </source>
</reference>
<evidence type="ECO:0000313" key="2">
    <source>
        <dbReference type="Proteomes" id="UP000003844"/>
    </source>
</evidence>
<dbReference type="eggNOG" id="ENOG5033X4N">
    <property type="taxonomic scope" value="Bacteria"/>
</dbReference>